<dbReference type="Proteomes" id="UP000829398">
    <property type="component" value="Chromosome 8"/>
</dbReference>
<accession>A0ACB8IK99</accession>
<keyword evidence="1" id="KW-0695">RNA-directed DNA polymerase</keyword>
<keyword evidence="2" id="KW-1185">Reference proteome</keyword>
<dbReference type="EMBL" id="CM039177">
    <property type="protein sequence ID" value="KAH9697137.1"/>
    <property type="molecule type" value="Genomic_DNA"/>
</dbReference>
<comment type="caution">
    <text evidence="1">The sequence shown here is derived from an EMBL/GenBank/DDBJ whole genome shotgun (WGS) entry which is preliminary data.</text>
</comment>
<keyword evidence="1" id="KW-0548">Nucleotidyltransferase</keyword>
<proteinExistence type="predicted"/>
<protein>
    <submittedName>
        <fullName evidence="1">Reverse transcriptase/RNA-dependent DNA polymerase</fullName>
    </submittedName>
</protein>
<gene>
    <name evidence="1" type="ORF">KPL71_023488</name>
</gene>
<organism evidence="1 2">
    <name type="scientific">Citrus sinensis</name>
    <name type="common">Sweet orange</name>
    <name type="synonym">Citrus aurantium var. sinensis</name>
    <dbReference type="NCBI Taxonomy" id="2711"/>
    <lineage>
        <taxon>Eukaryota</taxon>
        <taxon>Viridiplantae</taxon>
        <taxon>Streptophyta</taxon>
        <taxon>Embryophyta</taxon>
        <taxon>Tracheophyta</taxon>
        <taxon>Spermatophyta</taxon>
        <taxon>Magnoliopsida</taxon>
        <taxon>eudicotyledons</taxon>
        <taxon>Gunneridae</taxon>
        <taxon>Pentapetalae</taxon>
        <taxon>rosids</taxon>
        <taxon>malvids</taxon>
        <taxon>Sapindales</taxon>
        <taxon>Rutaceae</taxon>
        <taxon>Aurantioideae</taxon>
        <taxon>Citrus</taxon>
    </lineage>
</organism>
<sequence>MVPNLRRWDFDVVADIFNRRDRNLILQIPFGSRIVEDGWYWLPNSKGQYTVRSCYKMLENLPSPPNSSVWRNLWQLPVPAKVKNFLWRAMANVVPTADNLVQRRVEVHPLCPICNVSTETIYHVLLECPFAKSCWLASVVGFIGNCVNVGEWLETLFTRCSKDDCSLAAMICWGIWLNRNNRVWRNINGRVSTLLNLAGQHLFQWQQVRKNPYFSHSLVANDHGSVCWKRPRDGWFKCNVDATISRHRGTISFGAVIRSSQGDLLQLKVLPFLVHLQLVRQRESACEKLSVGSCIFQFVQLLLRWIAYKCLMLYMTVLLILMVLVL</sequence>
<reference evidence="2" key="1">
    <citation type="journal article" date="2023" name="Hortic. Res.">
        <title>A chromosome-level phased genome enabling allele-level studies in sweet orange: a case study on citrus Huanglongbing tolerance.</title>
        <authorList>
            <person name="Wu B."/>
            <person name="Yu Q."/>
            <person name="Deng Z."/>
            <person name="Duan Y."/>
            <person name="Luo F."/>
            <person name="Gmitter F. Jr."/>
        </authorList>
    </citation>
    <scope>NUCLEOTIDE SEQUENCE [LARGE SCALE GENOMIC DNA]</scope>
    <source>
        <strain evidence="2">cv. Valencia</strain>
    </source>
</reference>
<evidence type="ECO:0000313" key="1">
    <source>
        <dbReference type="EMBL" id="KAH9697137.1"/>
    </source>
</evidence>
<keyword evidence="1" id="KW-0808">Transferase</keyword>
<name>A0ACB8IK99_CITSI</name>
<evidence type="ECO:0000313" key="2">
    <source>
        <dbReference type="Proteomes" id="UP000829398"/>
    </source>
</evidence>